<dbReference type="EMBL" id="CP144101">
    <property type="protein sequence ID" value="WWC88350.1"/>
    <property type="molecule type" value="Genomic_DNA"/>
</dbReference>
<dbReference type="SUPFAM" id="SSF50978">
    <property type="entry name" value="WD40 repeat-like"/>
    <property type="match status" value="1"/>
</dbReference>
<dbReference type="PROSITE" id="PS50082">
    <property type="entry name" value="WD_REPEATS_2"/>
    <property type="match status" value="2"/>
</dbReference>
<dbReference type="GeneID" id="91093930"/>
<accession>A0AAX4JUX4</accession>
<reference evidence="6 7" key="1">
    <citation type="submission" date="2024-01" db="EMBL/GenBank/DDBJ databases">
        <title>Comparative genomics of Cryptococcus and Kwoniella reveals pathogenesis evolution and contrasting modes of karyotype evolution via chromosome fusion or intercentromeric recombination.</title>
        <authorList>
            <person name="Coelho M.A."/>
            <person name="David-Palma M."/>
            <person name="Shea T."/>
            <person name="Bowers K."/>
            <person name="McGinley-Smith S."/>
            <person name="Mohammad A.W."/>
            <person name="Gnirke A."/>
            <person name="Yurkov A.M."/>
            <person name="Nowrousian M."/>
            <person name="Sun S."/>
            <person name="Cuomo C.A."/>
            <person name="Heitman J."/>
        </authorList>
    </citation>
    <scope>NUCLEOTIDE SEQUENCE [LARGE SCALE GENOMIC DNA]</scope>
    <source>
        <strain evidence="6 7">CBS 6074</strain>
    </source>
</reference>
<feature type="region of interest" description="Disordered" evidence="4">
    <location>
        <begin position="612"/>
        <end position="647"/>
    </location>
</feature>
<feature type="compositionally biased region" description="Basic residues" evidence="4">
    <location>
        <begin position="612"/>
        <end position="623"/>
    </location>
</feature>
<evidence type="ECO:0000256" key="1">
    <source>
        <dbReference type="ARBA" id="ARBA00022574"/>
    </source>
</evidence>
<evidence type="ECO:0000256" key="4">
    <source>
        <dbReference type="SAM" id="MobiDB-lite"/>
    </source>
</evidence>
<dbReference type="Pfam" id="PF00400">
    <property type="entry name" value="WD40"/>
    <property type="match status" value="1"/>
</dbReference>
<keyword evidence="7" id="KW-1185">Reference proteome</keyword>
<protein>
    <recommendedName>
        <fullName evidence="5">Anaphase-promoting complex subunit 4-like WD40 domain-containing protein</fullName>
    </recommendedName>
</protein>
<evidence type="ECO:0000256" key="2">
    <source>
        <dbReference type="ARBA" id="ARBA00022737"/>
    </source>
</evidence>
<feature type="compositionally biased region" description="Polar residues" evidence="4">
    <location>
        <begin position="703"/>
        <end position="727"/>
    </location>
</feature>
<dbReference type="PANTHER" id="PTHR14107">
    <property type="entry name" value="WD REPEAT PROTEIN"/>
    <property type="match status" value="1"/>
</dbReference>
<gene>
    <name evidence="6" type="ORF">L201_003260</name>
</gene>
<feature type="compositionally biased region" description="Low complexity" evidence="4">
    <location>
        <begin position="157"/>
        <end position="167"/>
    </location>
</feature>
<keyword evidence="1 3" id="KW-0853">WD repeat</keyword>
<evidence type="ECO:0000313" key="6">
    <source>
        <dbReference type="EMBL" id="WWC88350.1"/>
    </source>
</evidence>
<feature type="repeat" description="WD" evidence="3">
    <location>
        <begin position="523"/>
        <end position="564"/>
    </location>
</feature>
<dbReference type="Pfam" id="PF12894">
    <property type="entry name" value="ANAPC4_WD40"/>
    <property type="match status" value="1"/>
</dbReference>
<dbReference type="InterPro" id="IPR024977">
    <property type="entry name" value="Apc4-like_WD40_dom"/>
</dbReference>
<dbReference type="InterPro" id="IPR036322">
    <property type="entry name" value="WD40_repeat_dom_sf"/>
</dbReference>
<feature type="compositionally biased region" description="Polar residues" evidence="4">
    <location>
        <begin position="628"/>
        <end position="647"/>
    </location>
</feature>
<dbReference type="PANTHER" id="PTHR14107:SF16">
    <property type="entry name" value="AT02583P"/>
    <property type="match status" value="1"/>
</dbReference>
<dbReference type="InterPro" id="IPR051362">
    <property type="entry name" value="WD_repeat_creC_regulators"/>
</dbReference>
<feature type="compositionally biased region" description="Basic and acidic residues" evidence="4">
    <location>
        <begin position="729"/>
        <end position="739"/>
    </location>
</feature>
<organism evidence="6 7">
    <name type="scientific">Kwoniella dendrophila CBS 6074</name>
    <dbReference type="NCBI Taxonomy" id="1295534"/>
    <lineage>
        <taxon>Eukaryota</taxon>
        <taxon>Fungi</taxon>
        <taxon>Dikarya</taxon>
        <taxon>Basidiomycota</taxon>
        <taxon>Agaricomycotina</taxon>
        <taxon>Tremellomycetes</taxon>
        <taxon>Tremellales</taxon>
        <taxon>Cryptococcaceae</taxon>
        <taxon>Kwoniella</taxon>
    </lineage>
</organism>
<feature type="region of interest" description="Disordered" evidence="4">
    <location>
        <begin position="701"/>
        <end position="739"/>
    </location>
</feature>
<dbReference type="GO" id="GO:0032153">
    <property type="term" value="C:cell division site"/>
    <property type="evidence" value="ECO:0007669"/>
    <property type="project" value="TreeGrafter"/>
</dbReference>
<dbReference type="GO" id="GO:0045013">
    <property type="term" value="P:carbon catabolite repression of transcription"/>
    <property type="evidence" value="ECO:0007669"/>
    <property type="project" value="TreeGrafter"/>
</dbReference>
<dbReference type="Gene3D" id="2.130.10.10">
    <property type="entry name" value="YVTN repeat-like/Quinoprotein amine dehydrogenase"/>
    <property type="match status" value="1"/>
</dbReference>
<dbReference type="InterPro" id="IPR015943">
    <property type="entry name" value="WD40/YVTN_repeat-like_dom_sf"/>
</dbReference>
<evidence type="ECO:0000259" key="5">
    <source>
        <dbReference type="Pfam" id="PF12894"/>
    </source>
</evidence>
<feature type="region of interest" description="Disordered" evidence="4">
    <location>
        <begin position="151"/>
        <end position="203"/>
    </location>
</feature>
<proteinExistence type="predicted"/>
<dbReference type="InterPro" id="IPR001680">
    <property type="entry name" value="WD40_rpt"/>
</dbReference>
<dbReference type="GO" id="GO:0005634">
    <property type="term" value="C:nucleus"/>
    <property type="evidence" value="ECO:0007669"/>
    <property type="project" value="TreeGrafter"/>
</dbReference>
<dbReference type="RefSeq" id="XP_066075113.1">
    <property type="nucleotide sequence ID" value="XM_066219016.1"/>
</dbReference>
<keyword evidence="2" id="KW-0677">Repeat</keyword>
<dbReference type="GO" id="GO:0051286">
    <property type="term" value="C:cell tip"/>
    <property type="evidence" value="ECO:0007669"/>
    <property type="project" value="TreeGrafter"/>
</dbReference>
<dbReference type="AlphaFoldDB" id="A0AAX4JUX4"/>
<feature type="compositionally biased region" description="Low complexity" evidence="4">
    <location>
        <begin position="179"/>
        <end position="188"/>
    </location>
</feature>
<feature type="domain" description="Anaphase-promoting complex subunit 4-like WD40" evidence="5">
    <location>
        <begin position="484"/>
        <end position="523"/>
    </location>
</feature>
<dbReference type="Proteomes" id="UP001355207">
    <property type="component" value="Chromosome 4"/>
</dbReference>
<dbReference type="SMART" id="SM00320">
    <property type="entry name" value="WD40"/>
    <property type="match status" value="3"/>
</dbReference>
<sequence>MELYIPPPTTFFRMIPPKPVVPAVPLVPIPELPTKLNAPEGTYHLNPIEGFSNIGNPSHPTAAELAKQQQQTSTFLAGASGFMVAGPGMLPQGGGGLGPNGIMYGMNGLPASTAMSYNSTIVNGQSQPPNPVKMSFVNVWFPPKSINDQRSFGGLLGKNQNQQGNLGTDALSPPKEDNYNNYEESINSNEDDASSPPASEFSSIPLELPQINTNINNNYSNNAGKRITFTRNNQSTTNVIPRPKNNLRSSSSTFVTRAQIQENLLKNLSEKGKGKDKGEWARFGFWNLGRTFAWGEENPKTKEPLTRITFSQIPSCHAVNLHTLGPDRVDVIIGFQSGDLIWVDFPSGKYSRLNKGGLLNNTAVLGVHFDPKQPHHLMAHFADSTILKFHLFADDPPTSIMAFVLPWQRYFDSLKESIEPENNNNNANNTNTIQSEENEEEGLIKWKNEDWNLLGTSALNSKKKEDKDFGQWAGKNPIAAYKIEKVKISAMSYSPDGRFLAVAAEDGNLRMIDVAEEQLTDTFAGYFGSLNCVAWSPDSRFVAVGGQDDLITIYSARESRIVARCQGHSAFVTSISFDQSRGEARAYRFASVGEDAKLILWDFSAAALHRPRHHHPTTSHHRLGAGPSSVSLNAGHSHSKSHLPTNVKSSIFHPAPPRSEVAELQPVMARVVEGNLLTGVHMIQSSIVTVSRSAQVKFWTRPPRNQNHLHNNQKSRTNTTTNKNAGMNNRREREISATA</sequence>
<feature type="repeat" description="WD" evidence="3">
    <location>
        <begin position="481"/>
        <end position="522"/>
    </location>
</feature>
<evidence type="ECO:0000313" key="7">
    <source>
        <dbReference type="Proteomes" id="UP001355207"/>
    </source>
</evidence>
<name>A0AAX4JUX4_9TREE</name>
<evidence type="ECO:0000256" key="3">
    <source>
        <dbReference type="PROSITE-ProRule" id="PRU00221"/>
    </source>
</evidence>